<name>A0A2U9BER9_SCOMX</name>
<sequence>MLDKTDLIYSRRRESSRIVVKRTKAKEKFRPLLRCNETKSDEREDPRPDVTSLLIHSSSDESPFFSFLLAGLNVVDKIMETRDKLQPLK</sequence>
<evidence type="ECO:0000313" key="2">
    <source>
        <dbReference type="Proteomes" id="UP000246464"/>
    </source>
</evidence>
<reference evidence="1 2" key="1">
    <citation type="submission" date="2017-12" db="EMBL/GenBank/DDBJ databases">
        <title>Integrating genomic resources of turbot (Scophthalmus maximus) in depth evaluation of genetic and physical mapping variation across individuals.</title>
        <authorList>
            <person name="Martinez P."/>
        </authorList>
    </citation>
    <scope>NUCLEOTIDE SEQUENCE [LARGE SCALE GENOMIC DNA]</scope>
</reference>
<dbReference type="AlphaFoldDB" id="A0A2U9BER9"/>
<protein>
    <submittedName>
        <fullName evidence="1">Uncharacterized protein</fullName>
    </submittedName>
</protein>
<evidence type="ECO:0000313" key="1">
    <source>
        <dbReference type="EMBL" id="AWP02309.1"/>
    </source>
</evidence>
<dbReference type="Proteomes" id="UP000246464">
    <property type="component" value="Chromosome 6"/>
</dbReference>
<keyword evidence="2" id="KW-1185">Reference proteome</keyword>
<organism evidence="1 2">
    <name type="scientific">Scophthalmus maximus</name>
    <name type="common">Turbot</name>
    <name type="synonym">Psetta maxima</name>
    <dbReference type="NCBI Taxonomy" id="52904"/>
    <lineage>
        <taxon>Eukaryota</taxon>
        <taxon>Metazoa</taxon>
        <taxon>Chordata</taxon>
        <taxon>Craniata</taxon>
        <taxon>Vertebrata</taxon>
        <taxon>Euteleostomi</taxon>
        <taxon>Actinopterygii</taxon>
        <taxon>Neopterygii</taxon>
        <taxon>Teleostei</taxon>
        <taxon>Neoteleostei</taxon>
        <taxon>Acanthomorphata</taxon>
        <taxon>Carangaria</taxon>
        <taxon>Pleuronectiformes</taxon>
        <taxon>Pleuronectoidei</taxon>
        <taxon>Scophthalmidae</taxon>
        <taxon>Scophthalmus</taxon>
    </lineage>
</organism>
<accession>A0A2U9BER9</accession>
<dbReference type="EMBL" id="CP026248">
    <property type="protein sequence ID" value="AWP02309.1"/>
    <property type="molecule type" value="Genomic_DNA"/>
</dbReference>
<proteinExistence type="predicted"/>
<gene>
    <name evidence="1" type="ORF">SMAX5B_002804</name>
</gene>